<organism evidence="2 3">
    <name type="scientific">Pelagovum pacificum</name>
    <dbReference type="NCBI Taxonomy" id="2588711"/>
    <lineage>
        <taxon>Bacteria</taxon>
        <taxon>Pseudomonadati</taxon>
        <taxon>Pseudomonadota</taxon>
        <taxon>Alphaproteobacteria</taxon>
        <taxon>Rhodobacterales</taxon>
        <taxon>Paracoccaceae</taxon>
        <taxon>Pelagovum</taxon>
    </lineage>
</organism>
<dbReference type="Proteomes" id="UP000314011">
    <property type="component" value="Unassembled WGS sequence"/>
</dbReference>
<dbReference type="InterPro" id="IPR003772">
    <property type="entry name" value="YceD"/>
</dbReference>
<dbReference type="EMBL" id="VFFF01000001">
    <property type="protein sequence ID" value="TNY32530.1"/>
    <property type="molecule type" value="Genomic_DNA"/>
</dbReference>
<evidence type="ECO:0000256" key="1">
    <source>
        <dbReference type="SAM" id="MobiDB-lite"/>
    </source>
</evidence>
<dbReference type="OrthoDB" id="8443793at2"/>
<evidence type="ECO:0000313" key="3">
    <source>
        <dbReference type="Proteomes" id="UP000314011"/>
    </source>
</evidence>
<feature type="compositionally biased region" description="Acidic residues" evidence="1">
    <location>
        <begin position="102"/>
        <end position="112"/>
    </location>
</feature>
<evidence type="ECO:0000313" key="2">
    <source>
        <dbReference type="EMBL" id="TNY32530.1"/>
    </source>
</evidence>
<dbReference type="RefSeq" id="WP_140193208.1">
    <property type="nucleotide sequence ID" value="NZ_CP065915.1"/>
</dbReference>
<dbReference type="Pfam" id="PF02620">
    <property type="entry name" value="YceD"/>
    <property type="match status" value="1"/>
</dbReference>
<comment type="caution">
    <text evidence="2">The sequence shown here is derived from an EMBL/GenBank/DDBJ whole genome shotgun (WGS) entry which is preliminary data.</text>
</comment>
<feature type="region of interest" description="Disordered" evidence="1">
    <location>
        <begin position="90"/>
        <end position="112"/>
    </location>
</feature>
<accession>A0A5C5GDE3</accession>
<reference evidence="2 3" key="1">
    <citation type="submission" date="2019-06" db="EMBL/GenBank/DDBJ databases">
        <title>Genome of new Rhodobacteraceae sp. SM1903.</title>
        <authorList>
            <person name="Ren X."/>
        </authorList>
    </citation>
    <scope>NUCLEOTIDE SEQUENCE [LARGE SCALE GENOMIC DNA]</scope>
    <source>
        <strain evidence="2 3">SM1903</strain>
    </source>
</reference>
<sequence length="188" mass="19922">MSDLPTEAVRLADLPGRKTSRYRLEPDAAGRAAIADTLGIEGVKKFRFEAELSPLGKTDWQLTGKLGATVVQACVVTLDPVTTRIEESASRSYLSRMSEPEGGTEVEMPDDDTSEPLPATLDLYTVALEALALSLPAYPRSEGAALEEANFAEPGVEPLSDEDVKPFAGLAALRDKLSNGGGDDGKGE</sequence>
<name>A0A5C5GDE3_9RHOB</name>
<gene>
    <name evidence="2" type="ORF">FHY64_04370</name>
</gene>
<protein>
    <submittedName>
        <fullName evidence="2">DUF177 domain-containing protein</fullName>
    </submittedName>
</protein>
<keyword evidence="3" id="KW-1185">Reference proteome</keyword>
<dbReference type="AlphaFoldDB" id="A0A5C5GDE3"/>
<proteinExistence type="predicted"/>